<protein>
    <recommendedName>
        <fullName evidence="3">Kelch motif family protein</fullName>
    </recommendedName>
</protein>
<reference evidence="1 2" key="1">
    <citation type="journal article" date="2013" name="Curr. Biol.">
        <title>The Genome of the Foraminiferan Reticulomyxa filosa.</title>
        <authorList>
            <person name="Glockner G."/>
            <person name="Hulsmann N."/>
            <person name="Schleicher M."/>
            <person name="Noegel A.A."/>
            <person name="Eichinger L."/>
            <person name="Gallinger C."/>
            <person name="Pawlowski J."/>
            <person name="Sierra R."/>
            <person name="Euteneuer U."/>
            <person name="Pillet L."/>
            <person name="Moustafa A."/>
            <person name="Platzer M."/>
            <person name="Groth M."/>
            <person name="Szafranski K."/>
            <person name="Schliwa M."/>
        </authorList>
    </citation>
    <scope>NUCLEOTIDE SEQUENCE [LARGE SCALE GENOMIC DNA]</scope>
</reference>
<gene>
    <name evidence="1" type="ORF">RFI_02809</name>
</gene>
<comment type="caution">
    <text evidence="1">The sequence shown here is derived from an EMBL/GenBank/DDBJ whole genome shotgun (WGS) entry which is preliminary data.</text>
</comment>
<dbReference type="InterPro" id="IPR015915">
    <property type="entry name" value="Kelch-typ_b-propeller"/>
</dbReference>
<dbReference type="EMBL" id="ASPP01002706">
    <property type="protein sequence ID" value="ETO34285.1"/>
    <property type="molecule type" value="Genomic_DNA"/>
</dbReference>
<dbReference type="SUPFAM" id="SSF50965">
    <property type="entry name" value="Galactose oxidase, central domain"/>
    <property type="match status" value="1"/>
</dbReference>
<sequence>MSFFKRTSRLPFFQKKLFNMANQTTAQKPPERQTDQNQHILTSTPFQTLKELPTSFWQSQCVLHKHEILICGGRYQRACYSYHTLKNEYKFICEYPSDVTLMGHCVVKLVDNNNKDINEITLLSFGGIYSEKHTLMMKYVSVWSNKSNKSNELNNCNQWIPFTDNHNHPIIIGRDYDNYGGVRAIIGGSNNHLTRNDKNNKQNYQMLLFSFNIGLSIEYDEDNNTFRFHPLTVCKDIAPFYQYACVCINDIILFFGGYGYKNGDYTFSKSVYKYSIQTKKWMSFQNTLPSPLCHCVAILSENDNHVHIIGGRENIILSTHMKTKVRIWDISQLSKNEIKFIIQYWIRNLMIKLGWIDDFDQIIFKYSKK</sequence>
<organism evidence="1 2">
    <name type="scientific">Reticulomyxa filosa</name>
    <dbReference type="NCBI Taxonomy" id="46433"/>
    <lineage>
        <taxon>Eukaryota</taxon>
        <taxon>Sar</taxon>
        <taxon>Rhizaria</taxon>
        <taxon>Retaria</taxon>
        <taxon>Foraminifera</taxon>
        <taxon>Monothalamids</taxon>
        <taxon>Reticulomyxidae</taxon>
        <taxon>Reticulomyxa</taxon>
    </lineage>
</organism>
<dbReference type="Proteomes" id="UP000023152">
    <property type="component" value="Unassembled WGS sequence"/>
</dbReference>
<evidence type="ECO:0000313" key="2">
    <source>
        <dbReference type="Proteomes" id="UP000023152"/>
    </source>
</evidence>
<dbReference type="Gene3D" id="2.120.10.80">
    <property type="entry name" value="Kelch-type beta propeller"/>
    <property type="match status" value="1"/>
</dbReference>
<proteinExistence type="predicted"/>
<accession>X6P6W4</accession>
<dbReference type="Pfam" id="PF01344">
    <property type="entry name" value="Kelch_1"/>
    <property type="match status" value="1"/>
</dbReference>
<dbReference type="InterPro" id="IPR011043">
    <property type="entry name" value="Gal_Oxase/kelch_b-propeller"/>
</dbReference>
<dbReference type="InterPro" id="IPR006652">
    <property type="entry name" value="Kelch_1"/>
</dbReference>
<keyword evidence="2" id="KW-1185">Reference proteome</keyword>
<evidence type="ECO:0008006" key="3">
    <source>
        <dbReference type="Google" id="ProtNLM"/>
    </source>
</evidence>
<evidence type="ECO:0000313" key="1">
    <source>
        <dbReference type="EMBL" id="ETO34285.1"/>
    </source>
</evidence>
<name>X6P6W4_RETFI</name>
<dbReference type="AlphaFoldDB" id="X6P6W4"/>